<evidence type="ECO:0000256" key="1">
    <source>
        <dbReference type="SAM" id="MobiDB-lite"/>
    </source>
</evidence>
<protein>
    <submittedName>
        <fullName evidence="2">10456_t:CDS:1</fullName>
    </submittedName>
</protein>
<dbReference type="Proteomes" id="UP000789570">
    <property type="component" value="Unassembled WGS sequence"/>
</dbReference>
<feature type="compositionally biased region" description="Low complexity" evidence="1">
    <location>
        <begin position="58"/>
        <end position="75"/>
    </location>
</feature>
<name>A0A9N9IML6_9GLOM</name>
<dbReference type="AlphaFoldDB" id="A0A9N9IML6"/>
<comment type="caution">
    <text evidence="2">The sequence shown here is derived from an EMBL/GenBank/DDBJ whole genome shotgun (WGS) entry which is preliminary data.</text>
</comment>
<feature type="compositionally biased region" description="Polar residues" evidence="1">
    <location>
        <begin position="1"/>
        <end position="17"/>
    </location>
</feature>
<sequence length="75" mass="8152">MSFQVVNSLGAQPTTYTETKEGTSELGQQQNMNNNSEETFSDNPTELLEFSQPSAPISSTDSSTVSSSSTLDYNY</sequence>
<proteinExistence type="predicted"/>
<feature type="region of interest" description="Disordered" evidence="1">
    <location>
        <begin position="1"/>
        <end position="75"/>
    </location>
</feature>
<accession>A0A9N9IML6</accession>
<feature type="compositionally biased region" description="Polar residues" evidence="1">
    <location>
        <begin position="25"/>
        <end position="44"/>
    </location>
</feature>
<reference evidence="2" key="1">
    <citation type="submission" date="2021-06" db="EMBL/GenBank/DDBJ databases">
        <authorList>
            <person name="Kallberg Y."/>
            <person name="Tangrot J."/>
            <person name="Rosling A."/>
        </authorList>
    </citation>
    <scope>NUCLEOTIDE SEQUENCE</scope>
    <source>
        <strain evidence="2">UK204</strain>
    </source>
</reference>
<feature type="non-terminal residue" evidence="2">
    <location>
        <position position="75"/>
    </location>
</feature>
<keyword evidence="3" id="KW-1185">Reference proteome</keyword>
<gene>
    <name evidence="2" type="ORF">FCALED_LOCUS15709</name>
</gene>
<evidence type="ECO:0000313" key="3">
    <source>
        <dbReference type="Proteomes" id="UP000789570"/>
    </source>
</evidence>
<organism evidence="2 3">
    <name type="scientific">Funneliformis caledonium</name>
    <dbReference type="NCBI Taxonomy" id="1117310"/>
    <lineage>
        <taxon>Eukaryota</taxon>
        <taxon>Fungi</taxon>
        <taxon>Fungi incertae sedis</taxon>
        <taxon>Mucoromycota</taxon>
        <taxon>Glomeromycotina</taxon>
        <taxon>Glomeromycetes</taxon>
        <taxon>Glomerales</taxon>
        <taxon>Glomeraceae</taxon>
        <taxon>Funneliformis</taxon>
    </lineage>
</organism>
<evidence type="ECO:0000313" key="2">
    <source>
        <dbReference type="EMBL" id="CAG8742301.1"/>
    </source>
</evidence>
<dbReference type="EMBL" id="CAJVPQ010015348">
    <property type="protein sequence ID" value="CAG8742301.1"/>
    <property type="molecule type" value="Genomic_DNA"/>
</dbReference>